<keyword evidence="3" id="KW-1185">Reference proteome</keyword>
<dbReference type="GO" id="GO:0004252">
    <property type="term" value="F:serine-type endopeptidase activity"/>
    <property type="evidence" value="ECO:0007669"/>
    <property type="project" value="UniProtKB-EC"/>
</dbReference>
<dbReference type="InterPro" id="IPR036390">
    <property type="entry name" value="WH_DNA-bd_sf"/>
</dbReference>
<dbReference type="InterPro" id="IPR036388">
    <property type="entry name" value="WH-like_DNA-bd_sf"/>
</dbReference>
<dbReference type="PANTHER" id="PTHR33516:SF2">
    <property type="entry name" value="LEXA REPRESSOR-RELATED"/>
    <property type="match status" value="1"/>
</dbReference>
<dbReference type="InterPro" id="IPR006199">
    <property type="entry name" value="LexA_DNA-bd_dom"/>
</dbReference>
<evidence type="ECO:0000313" key="3">
    <source>
        <dbReference type="Proteomes" id="UP000044625"/>
    </source>
</evidence>
<protein>
    <submittedName>
        <fullName evidence="2">LexA repressor</fullName>
        <ecNumber evidence="2">3.4.21.88</ecNumber>
    </submittedName>
</protein>
<evidence type="ECO:0000259" key="1">
    <source>
        <dbReference type="Pfam" id="PF01726"/>
    </source>
</evidence>
<dbReference type="InterPro" id="IPR050077">
    <property type="entry name" value="LexA_repressor"/>
</dbReference>
<name>A0ABP1ZQH2_9GAMM</name>
<dbReference type="Proteomes" id="UP000044625">
    <property type="component" value="Unassembled WGS sequence"/>
</dbReference>
<keyword evidence="2" id="KW-0378">Hydrolase</keyword>
<dbReference type="EC" id="3.4.21.88" evidence="2"/>
<dbReference type="Gene3D" id="1.10.10.10">
    <property type="entry name" value="Winged helix-like DNA-binding domain superfamily/Winged helix DNA-binding domain"/>
    <property type="match status" value="1"/>
</dbReference>
<sequence length="134" mass="14396">MSELTLRQREVLDLIKAYISTHGMAPTMTEIADGMGFKSPNAASVHIAALKKKGAINVRRGASRGITLTDLTKKAEIVPVMLPPLIDITELEGDHLVSANYFNAAIAMCSIAIRKAGYPSECSAMFYPTDKQGG</sequence>
<reference evidence="2 3" key="1">
    <citation type="submission" date="2015-03" db="EMBL/GenBank/DDBJ databases">
        <authorList>
            <consortium name="Pathogen Informatics"/>
            <person name="Murphy D."/>
        </authorList>
    </citation>
    <scope>NUCLEOTIDE SEQUENCE [LARGE SCALE GENOMIC DNA]</scope>
    <source>
        <strain evidence="3">type strain: CIP110230</strain>
    </source>
</reference>
<dbReference type="PANTHER" id="PTHR33516">
    <property type="entry name" value="LEXA REPRESSOR"/>
    <property type="match status" value="1"/>
</dbReference>
<dbReference type="SUPFAM" id="SSF46785">
    <property type="entry name" value="Winged helix' DNA-binding domain"/>
    <property type="match status" value="1"/>
</dbReference>
<evidence type="ECO:0000313" key="2">
    <source>
        <dbReference type="EMBL" id="CRY66672.1"/>
    </source>
</evidence>
<organism evidence="2 3">
    <name type="scientific">Yersinia pekkanenii</name>
    <dbReference type="NCBI Taxonomy" id="1288385"/>
    <lineage>
        <taxon>Bacteria</taxon>
        <taxon>Pseudomonadati</taxon>
        <taxon>Pseudomonadota</taxon>
        <taxon>Gammaproteobacteria</taxon>
        <taxon>Enterobacterales</taxon>
        <taxon>Yersiniaceae</taxon>
        <taxon>Yersinia</taxon>
    </lineage>
</organism>
<proteinExistence type="predicted"/>
<dbReference type="Pfam" id="PF01726">
    <property type="entry name" value="LexA_DNA_bind"/>
    <property type="match status" value="1"/>
</dbReference>
<comment type="caution">
    <text evidence="2">The sequence shown here is derived from an EMBL/GenBank/DDBJ whole genome shotgun (WGS) entry which is preliminary data.</text>
</comment>
<gene>
    <name evidence="2" type="primary">b4043_1</name>
    <name evidence="2" type="ORF">ERS137968_01939</name>
</gene>
<dbReference type="RefSeq" id="WP_050691875.1">
    <property type="nucleotide sequence ID" value="NZ_CAWMMU010000008.1"/>
</dbReference>
<feature type="domain" description="LexA repressor DNA-binding" evidence="1">
    <location>
        <begin position="1"/>
        <end position="65"/>
    </location>
</feature>
<accession>A0ABP1ZQH2</accession>
<dbReference type="EMBL" id="CWJL01000008">
    <property type="protein sequence ID" value="CRY66672.1"/>
    <property type="molecule type" value="Genomic_DNA"/>
</dbReference>